<evidence type="ECO:0000313" key="2">
    <source>
        <dbReference type="Proteomes" id="UP000030748"/>
    </source>
</evidence>
<sequence>MNRSSEMADPYGSSESEDMSSFLQILLQNSSSSAPTTDNSASAAASGLFCGLDAPGSMAKFSSGINFADPRMFFAEDSDGINPSTTVHNSFPGCEVIESSFCYSIFLG</sequence>
<gene>
    <name evidence="1" type="ORF">MIMGU_mgv1a016756mg</name>
</gene>
<reference evidence="1 2" key="1">
    <citation type="journal article" date="2013" name="Proc. Natl. Acad. Sci. U.S.A.">
        <title>Fine-scale variation in meiotic recombination in Mimulus inferred from population shotgun sequencing.</title>
        <authorList>
            <person name="Hellsten U."/>
            <person name="Wright K.M."/>
            <person name="Jenkins J."/>
            <person name="Shu S."/>
            <person name="Yuan Y."/>
            <person name="Wessler S.R."/>
            <person name="Schmutz J."/>
            <person name="Willis J.H."/>
            <person name="Rokhsar D.S."/>
        </authorList>
    </citation>
    <scope>NUCLEOTIDE SEQUENCE [LARGE SCALE GENOMIC DNA]</scope>
    <source>
        <strain evidence="2">cv. DUN x IM62</strain>
    </source>
</reference>
<dbReference type="AlphaFoldDB" id="A0A022R796"/>
<protein>
    <submittedName>
        <fullName evidence="1">Uncharacterized protein</fullName>
    </submittedName>
</protein>
<proteinExistence type="predicted"/>
<organism evidence="1 2">
    <name type="scientific">Erythranthe guttata</name>
    <name type="common">Yellow monkey flower</name>
    <name type="synonym">Mimulus guttatus</name>
    <dbReference type="NCBI Taxonomy" id="4155"/>
    <lineage>
        <taxon>Eukaryota</taxon>
        <taxon>Viridiplantae</taxon>
        <taxon>Streptophyta</taxon>
        <taxon>Embryophyta</taxon>
        <taxon>Tracheophyta</taxon>
        <taxon>Spermatophyta</taxon>
        <taxon>Magnoliopsida</taxon>
        <taxon>eudicotyledons</taxon>
        <taxon>Gunneridae</taxon>
        <taxon>Pentapetalae</taxon>
        <taxon>asterids</taxon>
        <taxon>lamiids</taxon>
        <taxon>Lamiales</taxon>
        <taxon>Phrymaceae</taxon>
        <taxon>Erythranthe</taxon>
    </lineage>
</organism>
<dbReference type="EMBL" id="KI630592">
    <property type="protein sequence ID" value="EYU36347.1"/>
    <property type="molecule type" value="Genomic_DNA"/>
</dbReference>
<evidence type="ECO:0000313" key="1">
    <source>
        <dbReference type="EMBL" id="EYU36347.1"/>
    </source>
</evidence>
<keyword evidence="2" id="KW-1185">Reference proteome</keyword>
<accession>A0A022R796</accession>
<dbReference type="PhylomeDB" id="A0A022R796"/>
<dbReference type="Proteomes" id="UP000030748">
    <property type="component" value="Unassembled WGS sequence"/>
</dbReference>
<name>A0A022R796_ERYGU</name>